<evidence type="ECO:0000313" key="2">
    <source>
        <dbReference type="Proteomes" id="UP001239462"/>
    </source>
</evidence>
<dbReference type="RefSeq" id="WP_289167596.1">
    <property type="nucleotide sequence ID" value="NZ_JASZZN010000065.1"/>
</dbReference>
<sequence length="344" mass="39196">MMYIGGIAGGSSIRLCILVCLMVPFGKSGDATGEEKFLRIDTPLPRQTEGVFDTKISKVSEWMSEITELTNGQRYRYRVMSEIAVTYNTRNPEQAFQSKSVNFIRAEDPGKQVERIIVVSQPLMENNAIRTKNGVALDQAMEFDLYRSPDEAKMVRPISATGVVFGQVYPLVGDERFDRRLRTSRVFSPLLACLVPVYQTVNGSSMSIKQHSVLPKTIKGVRTIGQYTHVLIVFGSTSMMITFEDERPVQLEHWDEIDKEDGKPIVTDRVRAQWEKCESGERVPVRIHGFRTARVFPGEFFCNLDWNFGKNVSKEFFDQDTQGYIGFNELMDKKENVDKQKNSE</sequence>
<keyword evidence="2" id="KW-1185">Reference proteome</keyword>
<evidence type="ECO:0000313" key="1">
    <source>
        <dbReference type="EMBL" id="MDM4019466.1"/>
    </source>
</evidence>
<accession>A0ABT7PT08</accession>
<proteinExistence type="predicted"/>
<gene>
    <name evidence="1" type="ORF">QTN89_28700</name>
</gene>
<dbReference type="Proteomes" id="UP001239462">
    <property type="component" value="Unassembled WGS sequence"/>
</dbReference>
<reference evidence="1 2" key="1">
    <citation type="submission" date="2023-06" db="EMBL/GenBank/DDBJ databases">
        <title>Roseiconus lacunae JC819 isolated from Gulf of Mannar region, Tamil Nadu.</title>
        <authorList>
            <person name="Pk S."/>
            <person name="Ch S."/>
            <person name="Ch V.R."/>
        </authorList>
    </citation>
    <scope>NUCLEOTIDE SEQUENCE [LARGE SCALE GENOMIC DNA]</scope>
    <source>
        <strain evidence="1 2">JC819</strain>
    </source>
</reference>
<organism evidence="1 2">
    <name type="scientific">Roseiconus lacunae</name>
    <dbReference type="NCBI Taxonomy" id="2605694"/>
    <lineage>
        <taxon>Bacteria</taxon>
        <taxon>Pseudomonadati</taxon>
        <taxon>Planctomycetota</taxon>
        <taxon>Planctomycetia</taxon>
        <taxon>Pirellulales</taxon>
        <taxon>Pirellulaceae</taxon>
        <taxon>Roseiconus</taxon>
    </lineage>
</organism>
<dbReference type="EMBL" id="JASZZN010000065">
    <property type="protein sequence ID" value="MDM4019466.1"/>
    <property type="molecule type" value="Genomic_DNA"/>
</dbReference>
<comment type="caution">
    <text evidence="1">The sequence shown here is derived from an EMBL/GenBank/DDBJ whole genome shotgun (WGS) entry which is preliminary data.</text>
</comment>
<name>A0ABT7PT08_9BACT</name>
<protein>
    <submittedName>
        <fullName evidence="1">Uncharacterized protein</fullName>
    </submittedName>
</protein>